<evidence type="ECO:0000256" key="1">
    <source>
        <dbReference type="SAM" id="Phobius"/>
    </source>
</evidence>
<dbReference type="EMBL" id="LR796274">
    <property type="protein sequence ID" value="CAB4133666.1"/>
    <property type="molecule type" value="Genomic_DNA"/>
</dbReference>
<sequence>MKRILRFIKWFINKSTWYDFVLFITCFTVAFGFGAGESTARNISWGIAVAVNIIFMIGFMIKGLIHMWRDFKKYDEKVFDILKQEKIK</sequence>
<gene>
    <name evidence="2" type="ORF">UFOVP257_388</name>
</gene>
<accession>A0A6J5LKM6</accession>
<keyword evidence="1" id="KW-0812">Transmembrane</keyword>
<feature type="transmembrane region" description="Helical" evidence="1">
    <location>
        <begin position="20"/>
        <end position="36"/>
    </location>
</feature>
<evidence type="ECO:0000313" key="2">
    <source>
        <dbReference type="EMBL" id="CAB4133666.1"/>
    </source>
</evidence>
<name>A0A6J5LKM6_9CAUD</name>
<keyword evidence="1" id="KW-0472">Membrane</keyword>
<feature type="transmembrane region" description="Helical" evidence="1">
    <location>
        <begin position="42"/>
        <end position="65"/>
    </location>
</feature>
<reference evidence="2" key="1">
    <citation type="submission" date="2020-04" db="EMBL/GenBank/DDBJ databases">
        <authorList>
            <person name="Chiriac C."/>
            <person name="Salcher M."/>
            <person name="Ghai R."/>
            <person name="Kavagutti S V."/>
        </authorList>
    </citation>
    <scope>NUCLEOTIDE SEQUENCE</scope>
</reference>
<organism evidence="2">
    <name type="scientific">uncultured Caudovirales phage</name>
    <dbReference type="NCBI Taxonomy" id="2100421"/>
    <lineage>
        <taxon>Viruses</taxon>
        <taxon>Duplodnaviria</taxon>
        <taxon>Heunggongvirae</taxon>
        <taxon>Uroviricota</taxon>
        <taxon>Caudoviricetes</taxon>
        <taxon>Peduoviridae</taxon>
        <taxon>Maltschvirus</taxon>
        <taxon>Maltschvirus maltsch</taxon>
    </lineage>
</organism>
<protein>
    <submittedName>
        <fullName evidence="2">Uncharacterized protein</fullName>
    </submittedName>
</protein>
<keyword evidence="1" id="KW-1133">Transmembrane helix</keyword>
<proteinExistence type="predicted"/>